<name>A0A4E0R5R6_9GAMM</name>
<evidence type="ECO:0000313" key="2">
    <source>
        <dbReference type="EMBL" id="TGO03652.1"/>
    </source>
</evidence>
<feature type="transmembrane region" description="Helical" evidence="1">
    <location>
        <begin position="77"/>
        <end position="94"/>
    </location>
</feature>
<feature type="transmembrane region" description="Helical" evidence="1">
    <location>
        <begin position="6"/>
        <end position="24"/>
    </location>
</feature>
<keyword evidence="3" id="KW-1185">Reference proteome</keyword>
<keyword evidence="1" id="KW-0812">Transmembrane</keyword>
<reference evidence="2 3" key="1">
    <citation type="journal article" date="2016" name="Front. Microbiol.">
        <title>Single-Cell (Meta-)Genomics of a Dimorphic Candidatus Thiomargarita nelsonii Reveals Genomic Plasticity.</title>
        <authorList>
            <person name="Flood B.E."/>
            <person name="Fliss P."/>
            <person name="Jones D.S."/>
            <person name="Dick G.J."/>
            <person name="Jain S."/>
            <person name="Kaster A.K."/>
            <person name="Winkel M."/>
            <person name="Mussmann M."/>
            <person name="Bailey J."/>
        </authorList>
    </citation>
    <scope>NUCLEOTIDE SEQUENCE [LARGE SCALE GENOMIC DNA]</scope>
    <source>
        <strain evidence="2">Hydrate Ridge</strain>
    </source>
</reference>
<comment type="caution">
    <text evidence="2">The sequence shown here is derived from an EMBL/GenBank/DDBJ whole genome shotgun (WGS) entry which is preliminary data.</text>
</comment>
<feature type="transmembrane region" description="Helical" evidence="1">
    <location>
        <begin position="120"/>
        <end position="142"/>
    </location>
</feature>
<feature type="transmembrane region" description="Helical" evidence="1">
    <location>
        <begin position="180"/>
        <end position="199"/>
    </location>
</feature>
<feature type="transmembrane region" description="Helical" evidence="1">
    <location>
        <begin position="31"/>
        <end position="48"/>
    </location>
</feature>
<feature type="transmembrane region" description="Helical" evidence="1">
    <location>
        <begin position="148"/>
        <end position="173"/>
    </location>
</feature>
<accession>A0A4E0R5R6</accession>
<evidence type="ECO:0000256" key="1">
    <source>
        <dbReference type="SAM" id="Phobius"/>
    </source>
</evidence>
<feature type="transmembrane region" description="Helical" evidence="1">
    <location>
        <begin position="375"/>
        <end position="391"/>
    </location>
</feature>
<sequence length="447" mass="50486">MHVFQFPELFLTQLILVVVSTIWFLKRNDEIPVLISVLLFYVASYRYFVVELELDDWLNSYATFGLHYITDESALSALHYIVLGHVCLLISYMLRQREVIAIVKITQEDDFFLKRIAPKVLLLALLLVPVSIYSNMTAFALFLGGQSLAFGLSYLFLFPLALMGSSTLVILLWKFNALASWQSKGIASLILVATFYITFQPASRFQFVGLLIAAASIWFCSYSSKTRLIGLSIISVGILALFATVGAMRYSSELEQTAAWERFYTAEDAQMLDGFVMIQDVYPSLLDFRYGMEHLEILARPIPRFLWPDKPVGGYVNKLGLHDVEKHGTLGFSPTLFGSFYAEGGAIAIILFSLLYGAILAALMQYSNRLSYQGILIRAVIISSMIPLLRGGDLPGIYAWIGMAFWPVFLLLWLDKKRLKAVSYHYSEAFFSNLKAGSQVLMHIKFR</sequence>
<dbReference type="EMBL" id="JSZA02000006">
    <property type="protein sequence ID" value="TGO03652.1"/>
    <property type="molecule type" value="Genomic_DNA"/>
</dbReference>
<gene>
    <name evidence="2" type="ORF">PN36_02450</name>
</gene>
<dbReference type="NCBIfam" id="TIGR04370">
    <property type="entry name" value="glyco_rpt_poly"/>
    <property type="match status" value="1"/>
</dbReference>
<feature type="transmembrane region" description="Helical" evidence="1">
    <location>
        <begin position="205"/>
        <end position="221"/>
    </location>
</feature>
<feature type="transmembrane region" description="Helical" evidence="1">
    <location>
        <begin position="228"/>
        <end position="248"/>
    </location>
</feature>
<dbReference type="Proteomes" id="UP000030428">
    <property type="component" value="Unassembled WGS sequence"/>
</dbReference>
<feature type="transmembrane region" description="Helical" evidence="1">
    <location>
        <begin position="340"/>
        <end position="363"/>
    </location>
</feature>
<evidence type="ECO:0008006" key="4">
    <source>
        <dbReference type="Google" id="ProtNLM"/>
    </source>
</evidence>
<protein>
    <recommendedName>
        <fullName evidence="4">Oligosaccharide repeat unit polymerase</fullName>
    </recommendedName>
</protein>
<dbReference type="AlphaFoldDB" id="A0A4E0R5R6"/>
<keyword evidence="1" id="KW-0472">Membrane</keyword>
<evidence type="ECO:0000313" key="3">
    <source>
        <dbReference type="Proteomes" id="UP000030428"/>
    </source>
</evidence>
<organism evidence="2 3">
    <name type="scientific">Candidatus Thiomargarita nelsonii</name>
    <dbReference type="NCBI Taxonomy" id="1003181"/>
    <lineage>
        <taxon>Bacteria</taxon>
        <taxon>Pseudomonadati</taxon>
        <taxon>Pseudomonadota</taxon>
        <taxon>Gammaproteobacteria</taxon>
        <taxon>Thiotrichales</taxon>
        <taxon>Thiotrichaceae</taxon>
        <taxon>Thiomargarita</taxon>
    </lineage>
</organism>
<keyword evidence="1" id="KW-1133">Transmembrane helix</keyword>
<proteinExistence type="predicted"/>
<feature type="transmembrane region" description="Helical" evidence="1">
    <location>
        <begin position="397"/>
        <end position="414"/>
    </location>
</feature>